<evidence type="ECO:0000256" key="3">
    <source>
        <dbReference type="ARBA" id="ARBA00022692"/>
    </source>
</evidence>
<evidence type="ECO:0000256" key="2">
    <source>
        <dbReference type="ARBA" id="ARBA00022475"/>
    </source>
</evidence>
<reference evidence="7 8" key="1">
    <citation type="submission" date="2021-02" db="EMBL/GenBank/DDBJ databases">
        <title>Bacillus sp. RD4P76, an endophyte from a halophyte.</title>
        <authorList>
            <person name="Sun J.-Q."/>
        </authorList>
    </citation>
    <scope>NUCLEOTIDE SEQUENCE [LARGE SCALE GENOMIC DNA]</scope>
    <source>
        <strain evidence="7 8">RD4P76</strain>
    </source>
</reference>
<dbReference type="RefSeq" id="WP_204204656.1">
    <property type="nucleotide sequence ID" value="NZ_JAFELM010000042.1"/>
</dbReference>
<evidence type="ECO:0000256" key="6">
    <source>
        <dbReference type="SAM" id="Phobius"/>
    </source>
</evidence>
<feature type="transmembrane region" description="Helical" evidence="6">
    <location>
        <begin position="48"/>
        <end position="80"/>
    </location>
</feature>
<dbReference type="PANTHER" id="PTHR10010:SF46">
    <property type="entry name" value="SODIUM-DEPENDENT PHOSPHATE TRANSPORT PROTEIN 2B"/>
    <property type="match status" value="1"/>
</dbReference>
<proteinExistence type="predicted"/>
<organism evidence="7 8">
    <name type="scientific">Bacillus suaedaesalsae</name>
    <dbReference type="NCBI Taxonomy" id="2810349"/>
    <lineage>
        <taxon>Bacteria</taxon>
        <taxon>Bacillati</taxon>
        <taxon>Bacillota</taxon>
        <taxon>Bacilli</taxon>
        <taxon>Bacillales</taxon>
        <taxon>Bacillaceae</taxon>
        <taxon>Bacillus</taxon>
    </lineage>
</organism>
<evidence type="ECO:0000256" key="1">
    <source>
        <dbReference type="ARBA" id="ARBA00004651"/>
    </source>
</evidence>
<evidence type="ECO:0000256" key="4">
    <source>
        <dbReference type="ARBA" id="ARBA00022989"/>
    </source>
</evidence>
<dbReference type="NCBIfam" id="TIGR00704">
    <property type="entry name" value="NaPi_cotrn_rel"/>
    <property type="match status" value="1"/>
</dbReference>
<name>A0ABS2DL80_9BACI</name>
<accession>A0ABS2DL80</accession>
<dbReference type="NCBIfam" id="NF037997">
    <property type="entry name" value="Na_Pi_symport"/>
    <property type="match status" value="1"/>
</dbReference>
<protein>
    <submittedName>
        <fullName evidence="7">Na/Pi cotransporter family protein</fullName>
    </submittedName>
</protein>
<feature type="transmembrane region" description="Helical" evidence="6">
    <location>
        <begin position="243"/>
        <end position="263"/>
    </location>
</feature>
<feature type="transmembrane region" description="Helical" evidence="6">
    <location>
        <begin position="275"/>
        <end position="293"/>
    </location>
</feature>
<feature type="transmembrane region" description="Helical" evidence="6">
    <location>
        <begin position="134"/>
        <end position="155"/>
    </location>
</feature>
<keyword evidence="3 6" id="KW-0812">Transmembrane</keyword>
<comment type="subcellular location">
    <subcellularLocation>
        <location evidence="1">Cell membrane</location>
        <topology evidence="1">Multi-pass membrane protein</topology>
    </subcellularLocation>
</comment>
<evidence type="ECO:0000256" key="5">
    <source>
        <dbReference type="ARBA" id="ARBA00023136"/>
    </source>
</evidence>
<gene>
    <name evidence="7" type="ORF">JR050_16430</name>
</gene>
<evidence type="ECO:0000313" key="7">
    <source>
        <dbReference type="EMBL" id="MBM6619250.1"/>
    </source>
</evidence>
<dbReference type="Pfam" id="PF02690">
    <property type="entry name" value="Na_Pi_cotrans"/>
    <property type="match status" value="2"/>
</dbReference>
<evidence type="ECO:0000313" key="8">
    <source>
        <dbReference type="Proteomes" id="UP001518925"/>
    </source>
</evidence>
<keyword evidence="8" id="KW-1185">Reference proteome</keyword>
<keyword evidence="5 6" id="KW-0472">Membrane</keyword>
<feature type="transmembrane region" description="Helical" evidence="6">
    <location>
        <begin position="211"/>
        <end position="231"/>
    </location>
</feature>
<comment type="caution">
    <text evidence="7">The sequence shown here is derived from an EMBL/GenBank/DDBJ whole genome shotgun (WGS) entry which is preliminary data.</text>
</comment>
<feature type="transmembrane region" description="Helical" evidence="6">
    <location>
        <begin position="100"/>
        <end position="122"/>
    </location>
</feature>
<keyword evidence="4 6" id="KW-1133">Transmembrane helix</keyword>
<feature type="transmembrane region" description="Helical" evidence="6">
    <location>
        <begin position="6"/>
        <end position="27"/>
    </location>
</feature>
<sequence length="307" mass="32755">MSKDIVWFCVFIAIFMFGLSVMRIGLFQLSSDKLKEQLVKIAGNPIKGLLVGTIITALLQSSSAVMVITVGFVTAGLLTFRQSIGIMLGANIGTTVTAELMTIEIGDAAVPIVLLGFILLLIPRKIFFSLGTTFLGLGSIFVAMKGFASLSASLYSYPIVETILLNTNNSTFVGIGMGSILTAFIHSSSAVIGIAMGFLHNHLLTIEGGIAIMLGSNIGTCVTALFASFGANIDAKRTAYAHIWLNVFGVLLFIPFIPHLSLVVEHLTTSLDLQLAHASVIFNIICSLIALPFTNSLSNFVIRVHKV</sequence>
<feature type="transmembrane region" description="Helical" evidence="6">
    <location>
        <begin position="175"/>
        <end position="199"/>
    </location>
</feature>
<dbReference type="InterPro" id="IPR003841">
    <property type="entry name" value="Na/Pi_transpt"/>
</dbReference>
<dbReference type="InterPro" id="IPR004633">
    <property type="entry name" value="NaPi_cotrn-rel/YqeW-like"/>
</dbReference>
<dbReference type="PANTHER" id="PTHR10010">
    <property type="entry name" value="SOLUTE CARRIER FAMILY 34 SODIUM PHOSPHATE , MEMBER 2-RELATED"/>
    <property type="match status" value="1"/>
</dbReference>
<dbReference type="Proteomes" id="UP001518925">
    <property type="component" value="Unassembled WGS sequence"/>
</dbReference>
<dbReference type="EMBL" id="JAFELM010000042">
    <property type="protein sequence ID" value="MBM6619250.1"/>
    <property type="molecule type" value="Genomic_DNA"/>
</dbReference>
<keyword evidence="2" id="KW-1003">Cell membrane</keyword>